<evidence type="ECO:0000256" key="5">
    <source>
        <dbReference type="ARBA" id="ARBA00022787"/>
    </source>
</evidence>
<dbReference type="PROSITE" id="PS51847">
    <property type="entry name" value="SMP"/>
    <property type="match status" value="1"/>
</dbReference>
<dbReference type="InterPro" id="IPR031468">
    <property type="entry name" value="SMP_LBD"/>
</dbReference>
<reference evidence="12 13" key="1">
    <citation type="journal article" date="2011" name="Proc. Natl. Acad. Sci. U.S.A.">
        <title>Evolutionary erosion of yeast sex chromosomes by mating-type switching accidents.</title>
        <authorList>
            <person name="Gordon J.L."/>
            <person name="Armisen D."/>
            <person name="Proux-Wera E."/>
            <person name="Oheigeartaigh S.S."/>
            <person name="Byrne K.P."/>
            <person name="Wolfe K.H."/>
        </authorList>
    </citation>
    <scope>NUCLEOTIDE SEQUENCE [LARGE SCALE GENOMIC DNA]</scope>
    <source>
        <strain evidence="13">ATCC 34711 / CBS 6284 / DSM 70876 / NBRC 10599 / NRRL Y-10934 / UCD 77-7</strain>
    </source>
</reference>
<gene>
    <name evidence="12" type="primary">TBLA0I03310</name>
    <name evidence="12" type="ORF">TBLA_0I03310</name>
</gene>
<dbReference type="GO" id="GO:0007005">
    <property type="term" value="P:mitochondrion organization"/>
    <property type="evidence" value="ECO:0007669"/>
    <property type="project" value="EnsemblFungi"/>
</dbReference>
<keyword evidence="13" id="KW-1185">Reference proteome</keyword>
<dbReference type="EMBL" id="HE806324">
    <property type="protein sequence ID" value="CCH62986.1"/>
    <property type="molecule type" value="Genomic_DNA"/>
</dbReference>
<dbReference type="PANTHER" id="PTHR28185">
    <property type="entry name" value="MITOCHONDRIAL DISTRIBUTION AND MORPHOLOGY PROTEIN 34"/>
    <property type="match status" value="1"/>
</dbReference>
<evidence type="ECO:0000256" key="3">
    <source>
        <dbReference type="ARBA" id="ARBA00022452"/>
    </source>
</evidence>
<dbReference type="eggNOG" id="ENOG502QT3W">
    <property type="taxonomic scope" value="Eukaryota"/>
</dbReference>
<keyword evidence="2" id="KW-0813">Transport</keyword>
<evidence type="ECO:0000313" key="12">
    <source>
        <dbReference type="EMBL" id="CCH62986.1"/>
    </source>
</evidence>
<dbReference type="RefSeq" id="XP_004182505.1">
    <property type="nucleotide sequence ID" value="XM_004182457.1"/>
</dbReference>
<dbReference type="GO" id="GO:0015914">
    <property type="term" value="P:phospholipid transport"/>
    <property type="evidence" value="ECO:0007669"/>
    <property type="project" value="EnsemblFungi"/>
</dbReference>
<dbReference type="GeneID" id="14498163"/>
<keyword evidence="4" id="KW-0812">Transmembrane</keyword>
<dbReference type="OMA" id="PGCLERQ"/>
<dbReference type="OrthoDB" id="17927at2759"/>
<organism evidence="12 13">
    <name type="scientific">Henningerozyma blattae (strain ATCC 34711 / CBS 6284 / DSM 70876 / NBRC 10599 / NRRL Y-10934 / UCD 77-7)</name>
    <name type="common">Yeast</name>
    <name type="synonym">Tetrapisispora blattae</name>
    <dbReference type="NCBI Taxonomy" id="1071380"/>
    <lineage>
        <taxon>Eukaryota</taxon>
        <taxon>Fungi</taxon>
        <taxon>Dikarya</taxon>
        <taxon>Ascomycota</taxon>
        <taxon>Saccharomycotina</taxon>
        <taxon>Saccharomycetes</taxon>
        <taxon>Saccharomycetales</taxon>
        <taxon>Saccharomycetaceae</taxon>
        <taxon>Henningerozyma</taxon>
    </lineage>
</organism>
<dbReference type="HOGENOM" id="CLU_036329_0_0_1"/>
<proteinExistence type="predicted"/>
<dbReference type="InterPro" id="IPR027536">
    <property type="entry name" value="MDM34"/>
</dbReference>
<comment type="subcellular location">
    <subcellularLocation>
        <location evidence="1">Membrane</location>
    </subcellularLocation>
</comment>
<dbReference type="Proteomes" id="UP000002866">
    <property type="component" value="Chromosome 9"/>
</dbReference>
<keyword evidence="7" id="KW-0446">Lipid-binding</keyword>
<evidence type="ECO:0000256" key="10">
    <source>
        <dbReference type="SAM" id="MobiDB-lite"/>
    </source>
</evidence>
<dbReference type="Pfam" id="PF26545">
    <property type="entry name" value="Mdm34_N"/>
    <property type="match status" value="1"/>
</dbReference>
<keyword evidence="3" id="KW-1134">Transmembrane beta strand</keyword>
<dbReference type="AlphaFoldDB" id="I2H9D4"/>
<keyword evidence="6" id="KW-0445">Lipid transport</keyword>
<dbReference type="GO" id="GO:0008289">
    <property type="term" value="F:lipid binding"/>
    <property type="evidence" value="ECO:0007669"/>
    <property type="project" value="UniProtKB-KW"/>
</dbReference>
<keyword evidence="8" id="KW-0496">Mitochondrion</keyword>
<name>I2H9D4_HENB6</name>
<evidence type="ECO:0000256" key="9">
    <source>
        <dbReference type="ARBA" id="ARBA00023136"/>
    </source>
</evidence>
<dbReference type="GO" id="GO:0032865">
    <property type="term" value="C:ERMES complex"/>
    <property type="evidence" value="ECO:0007669"/>
    <property type="project" value="EnsemblFungi"/>
</dbReference>
<evidence type="ECO:0000256" key="1">
    <source>
        <dbReference type="ARBA" id="ARBA00004370"/>
    </source>
</evidence>
<evidence type="ECO:0000259" key="11">
    <source>
        <dbReference type="PROSITE" id="PS51847"/>
    </source>
</evidence>
<evidence type="ECO:0000256" key="2">
    <source>
        <dbReference type="ARBA" id="ARBA00022448"/>
    </source>
</evidence>
<dbReference type="FunCoup" id="I2H9D4">
    <property type="interactions" value="72"/>
</dbReference>
<sequence>MSFQFNEKLFAEKGFNEVLKEKLCKALNSFSKLDILKSEIQVYELEFERMPEFEILDLNVQPVDLNQTKPVLKAICKIAWQDISIKIKTEIESNLLYLSIKNQPEFIQPEINCNDSFDLPIIMNFKRIQFKSIMNCFVKQSGVGITFNDVILDFQFDCSIKFLQNTITKRLKNSMNAVFKSVLPELIFSMSQTWFNKHDENENLLRLGKAEEQEELINTKFEENEINELSPVNMLKLSTIISSRQTLSLNSINNSTRSVRNPFESFGCIYRANLPILLSRLPSLNNAFCKDANNTLMGIVKGGDYDSNRNLSMCSINSNSSSNGGGSSMTRIDENQIHQSVVETNSYSLEDIIGIQNKLYERQIHGDTKVKPNRRKIRLSRRRHQEQVQEQVPSIEKPTLEEPPVVERPPIEKRVTLPRIASALVADDCSAEHKISAESRDGAAQVMRQLQCFKLPDKCLLHYEDQRGSITGNVTGSASILLKLPRGQPGCVWGVETHMPPPYNA</sequence>
<evidence type="ECO:0000313" key="13">
    <source>
        <dbReference type="Proteomes" id="UP000002866"/>
    </source>
</evidence>
<dbReference type="InterPro" id="IPR058825">
    <property type="entry name" value="MDM34_N"/>
</dbReference>
<evidence type="ECO:0000256" key="8">
    <source>
        <dbReference type="ARBA" id="ARBA00023128"/>
    </source>
</evidence>
<evidence type="ECO:0000256" key="6">
    <source>
        <dbReference type="ARBA" id="ARBA00023055"/>
    </source>
</evidence>
<dbReference type="KEGG" id="tbl:TBLA_0I03310"/>
<dbReference type="PANTHER" id="PTHR28185:SF1">
    <property type="entry name" value="MITOCHONDRIAL DISTRIBUTION AND MORPHOLOGY PROTEIN 34"/>
    <property type="match status" value="1"/>
</dbReference>
<dbReference type="InParanoid" id="I2H9D4"/>
<protein>
    <recommendedName>
        <fullName evidence="11">SMP-LTD domain-containing protein</fullName>
    </recommendedName>
</protein>
<dbReference type="STRING" id="1071380.I2H9D4"/>
<evidence type="ECO:0000256" key="7">
    <source>
        <dbReference type="ARBA" id="ARBA00023121"/>
    </source>
</evidence>
<evidence type="ECO:0000256" key="4">
    <source>
        <dbReference type="ARBA" id="ARBA00022692"/>
    </source>
</evidence>
<feature type="region of interest" description="Disordered" evidence="10">
    <location>
        <begin position="380"/>
        <end position="406"/>
    </location>
</feature>
<accession>I2H9D4</accession>
<feature type="domain" description="SMP-LTD" evidence="11">
    <location>
        <begin position="1"/>
        <end position="192"/>
    </location>
</feature>
<keyword evidence="9" id="KW-0472">Membrane</keyword>
<dbReference type="GO" id="GO:1990456">
    <property type="term" value="P:mitochondrion-endoplasmic reticulum membrane tethering"/>
    <property type="evidence" value="ECO:0007669"/>
    <property type="project" value="EnsemblFungi"/>
</dbReference>
<keyword evidence="5" id="KW-1000">Mitochondrion outer membrane</keyword>